<dbReference type="GO" id="GO:0005524">
    <property type="term" value="F:ATP binding"/>
    <property type="evidence" value="ECO:0007669"/>
    <property type="project" value="UniProtKB-KW"/>
</dbReference>
<dbReference type="PROSITE" id="PS50929">
    <property type="entry name" value="ABC_TM1F"/>
    <property type="match status" value="2"/>
</dbReference>
<keyword evidence="5" id="KW-0067">ATP-binding</keyword>
<feature type="domain" description="ABC transporter" evidence="10">
    <location>
        <begin position="370"/>
        <end position="606"/>
    </location>
</feature>
<feature type="compositionally biased region" description="Basic and acidic residues" evidence="8">
    <location>
        <begin position="612"/>
        <end position="621"/>
    </location>
</feature>
<dbReference type="InterPro" id="IPR003593">
    <property type="entry name" value="AAA+_ATPase"/>
</dbReference>
<evidence type="ECO:0000256" key="6">
    <source>
        <dbReference type="ARBA" id="ARBA00022989"/>
    </source>
</evidence>
<dbReference type="SMART" id="SM00382">
    <property type="entry name" value="AAA"/>
    <property type="match status" value="1"/>
</dbReference>
<dbReference type="SUPFAM" id="SSF52540">
    <property type="entry name" value="P-loop containing nucleoside triphosphate hydrolases"/>
    <property type="match status" value="1"/>
</dbReference>
<dbReference type="Pfam" id="PF00005">
    <property type="entry name" value="ABC_tran"/>
    <property type="match status" value="1"/>
</dbReference>
<feature type="transmembrane region" description="Helical" evidence="9">
    <location>
        <begin position="277"/>
        <end position="304"/>
    </location>
</feature>
<evidence type="ECO:0000259" key="11">
    <source>
        <dbReference type="PROSITE" id="PS50929"/>
    </source>
</evidence>
<evidence type="ECO:0000259" key="10">
    <source>
        <dbReference type="PROSITE" id="PS50893"/>
    </source>
</evidence>
<dbReference type="InterPro" id="IPR017871">
    <property type="entry name" value="ABC_transporter-like_CS"/>
</dbReference>
<evidence type="ECO:0000256" key="3">
    <source>
        <dbReference type="ARBA" id="ARBA00022692"/>
    </source>
</evidence>
<keyword evidence="7 9" id="KW-0472">Membrane</keyword>
<comment type="caution">
    <text evidence="12">The sequence shown here is derived from an EMBL/GenBank/DDBJ whole genome shotgun (WGS) entry which is preliminary data.</text>
</comment>
<evidence type="ECO:0000313" key="13">
    <source>
        <dbReference type="Proteomes" id="UP000601435"/>
    </source>
</evidence>
<dbReference type="InterPro" id="IPR050173">
    <property type="entry name" value="ABC_transporter_C-like"/>
</dbReference>
<evidence type="ECO:0000256" key="4">
    <source>
        <dbReference type="ARBA" id="ARBA00022741"/>
    </source>
</evidence>
<evidence type="ECO:0000256" key="5">
    <source>
        <dbReference type="ARBA" id="ARBA00022840"/>
    </source>
</evidence>
<feature type="domain" description="ABC transmembrane type-1" evidence="11">
    <location>
        <begin position="675"/>
        <end position="801"/>
    </location>
</feature>
<dbReference type="InterPro" id="IPR036640">
    <property type="entry name" value="ABC1_TM_sf"/>
</dbReference>
<evidence type="ECO:0000313" key="12">
    <source>
        <dbReference type="EMBL" id="CAE7749032.1"/>
    </source>
</evidence>
<dbReference type="Gene3D" id="3.40.50.300">
    <property type="entry name" value="P-loop containing nucleotide triphosphate hydrolases"/>
    <property type="match status" value="1"/>
</dbReference>
<gene>
    <name evidence="12" type="primary">Abcc2</name>
    <name evidence="12" type="ORF">SNEC2469_LOCUS21715</name>
</gene>
<dbReference type="InterPro" id="IPR011527">
    <property type="entry name" value="ABC1_TM_dom"/>
</dbReference>
<dbReference type="OrthoDB" id="6500128at2759"/>
<evidence type="ECO:0000256" key="2">
    <source>
        <dbReference type="ARBA" id="ARBA00022448"/>
    </source>
</evidence>
<keyword evidence="6 9" id="KW-1133">Transmembrane helix</keyword>
<feature type="region of interest" description="Disordered" evidence="8">
    <location>
        <begin position="605"/>
        <end position="636"/>
    </location>
</feature>
<keyword evidence="4" id="KW-0547">Nucleotide-binding</keyword>
<evidence type="ECO:0000256" key="1">
    <source>
        <dbReference type="ARBA" id="ARBA00004370"/>
    </source>
</evidence>
<dbReference type="GO" id="GO:0016020">
    <property type="term" value="C:membrane"/>
    <property type="evidence" value="ECO:0007669"/>
    <property type="project" value="UniProtKB-SubCell"/>
</dbReference>
<evidence type="ECO:0000256" key="7">
    <source>
        <dbReference type="ARBA" id="ARBA00023136"/>
    </source>
</evidence>
<dbReference type="EMBL" id="CAJNJA010038594">
    <property type="protein sequence ID" value="CAE7749032.1"/>
    <property type="molecule type" value="Genomic_DNA"/>
</dbReference>
<evidence type="ECO:0000256" key="8">
    <source>
        <dbReference type="SAM" id="MobiDB-lite"/>
    </source>
</evidence>
<dbReference type="Pfam" id="PF00664">
    <property type="entry name" value="ABC_membrane"/>
    <property type="match status" value="1"/>
</dbReference>
<feature type="transmembrane region" description="Helical" evidence="9">
    <location>
        <begin position="675"/>
        <end position="696"/>
    </location>
</feature>
<keyword evidence="13" id="KW-1185">Reference proteome</keyword>
<organism evidence="12 13">
    <name type="scientific">Symbiodinium necroappetens</name>
    <dbReference type="NCBI Taxonomy" id="1628268"/>
    <lineage>
        <taxon>Eukaryota</taxon>
        <taxon>Sar</taxon>
        <taxon>Alveolata</taxon>
        <taxon>Dinophyceae</taxon>
        <taxon>Suessiales</taxon>
        <taxon>Symbiodiniaceae</taxon>
        <taxon>Symbiodinium</taxon>
    </lineage>
</organism>
<name>A0A812XVA0_9DINO</name>
<feature type="transmembrane region" description="Helical" evidence="9">
    <location>
        <begin position="120"/>
        <end position="137"/>
    </location>
</feature>
<dbReference type="PROSITE" id="PS00211">
    <property type="entry name" value="ABC_TRANSPORTER_1"/>
    <property type="match status" value="1"/>
</dbReference>
<feature type="transmembrane region" description="Helical" evidence="9">
    <location>
        <begin position="72"/>
        <end position="97"/>
    </location>
</feature>
<dbReference type="SUPFAM" id="SSF90123">
    <property type="entry name" value="ABC transporter transmembrane region"/>
    <property type="match status" value="2"/>
</dbReference>
<reference evidence="12" key="1">
    <citation type="submission" date="2021-02" db="EMBL/GenBank/DDBJ databases">
        <authorList>
            <person name="Dougan E. K."/>
            <person name="Rhodes N."/>
            <person name="Thang M."/>
            <person name="Chan C."/>
        </authorList>
    </citation>
    <scope>NUCLEOTIDE SEQUENCE</scope>
</reference>
<dbReference type="PROSITE" id="PS50893">
    <property type="entry name" value="ABC_TRANSPORTER_2"/>
    <property type="match status" value="1"/>
</dbReference>
<feature type="transmembrane region" description="Helical" evidence="9">
    <location>
        <begin position="716"/>
        <end position="742"/>
    </location>
</feature>
<keyword evidence="2" id="KW-0813">Transport</keyword>
<proteinExistence type="predicted"/>
<feature type="transmembrane region" description="Helical" evidence="9">
    <location>
        <begin position="210"/>
        <end position="236"/>
    </location>
</feature>
<sequence>MENEAYGPRCPRSAFRYDVLFCWLTSTMRRAKGRVVQTTDLCSPPDADLIAEMLPDHVLMVRDVLRRERCSLLQAGVAMLVYSICQTALPIIMLMVIRCVETDDTGELQWLSEWTTVDSMVYWILAYAVFQAGAAVANHWQLHAAFHVGQRVRAQLIMLVFQKALRVDPQRRRAEMCERLQRKVLQAVAQEFPHDPQEALSTSRWLSLQIVLAGAVLVSTISASALCGILVLIAVVPISKNVGLGSGIFSSRISEPYLERVFQKRQEELYWAMRESLVYGVSMLVTVLAPTFAFATTLVAFALLGEGSFSATRLFGTLALLNALRFPIMDLGSMLASIVALHTGWQRIQHFLDLAEAGIPVARLEDDVELKMERCTFSCNVDGEECFQLSLDATLTLKRGDLCLVLGKVGSGKSTLLQGILGENRCSSGLLSVSHGIAYCAQQPWIRNETLMENILFGEELDSEWYDQVLAACGLGPDLKQLPYGDQTEIGERGVTISGGQKQRVALARAVYQRKCSMVILDDVFSALDAHTSSHIIKALFHGQKGLLRDRAVLLASHQTACALQAQRVLLLGQKDASVPHSSLLFDGDWLDLCKEPHLLSLLGHVPSSDDTVTKEDKQSQEEEENEDAEEAQHRSAAALVTAQTPMPKSMMRSEEHTDRISWRSVKAYCRCCGGFPWVASFFASSVLERIALIFLDWWLARWAEEDSADERSMYFAVYFATVLLVIVFVSFGRLAFAVATVNAGRRLFKQLALSVLRAPMWWWDTTPLGRVLNRFSFDTENTDTTLVTKLFPALQSMSWCWPYLYHCIPCCTSLPFTLNCLRFVPRPLASSWSNPFLHSFFLLHLLR</sequence>
<evidence type="ECO:0000256" key="9">
    <source>
        <dbReference type="SAM" id="Phobius"/>
    </source>
</evidence>
<dbReference type="PANTHER" id="PTHR24223">
    <property type="entry name" value="ATP-BINDING CASSETTE SUB-FAMILY C"/>
    <property type="match status" value="1"/>
</dbReference>
<feature type="domain" description="ABC transmembrane type-1" evidence="11">
    <location>
        <begin position="75"/>
        <end position="169"/>
    </location>
</feature>
<protein>
    <submittedName>
        <fullName evidence="12">Abcc2 protein</fullName>
    </submittedName>
</protein>
<keyword evidence="3 9" id="KW-0812">Transmembrane</keyword>
<dbReference type="AlphaFoldDB" id="A0A812XVA0"/>
<comment type="subcellular location">
    <subcellularLocation>
        <location evidence="1">Membrane</location>
    </subcellularLocation>
</comment>
<dbReference type="Proteomes" id="UP000601435">
    <property type="component" value="Unassembled WGS sequence"/>
</dbReference>
<dbReference type="GO" id="GO:0140359">
    <property type="term" value="F:ABC-type transporter activity"/>
    <property type="evidence" value="ECO:0007669"/>
    <property type="project" value="InterPro"/>
</dbReference>
<dbReference type="InterPro" id="IPR003439">
    <property type="entry name" value="ABC_transporter-like_ATP-bd"/>
</dbReference>
<dbReference type="InterPro" id="IPR027417">
    <property type="entry name" value="P-loop_NTPase"/>
</dbReference>
<dbReference type="GO" id="GO:0016887">
    <property type="term" value="F:ATP hydrolysis activity"/>
    <property type="evidence" value="ECO:0007669"/>
    <property type="project" value="InterPro"/>
</dbReference>
<accession>A0A812XVA0</accession>
<dbReference type="CDD" id="cd03250">
    <property type="entry name" value="ABCC_MRP_domain1"/>
    <property type="match status" value="1"/>
</dbReference>
<dbReference type="Gene3D" id="1.20.1560.10">
    <property type="entry name" value="ABC transporter type 1, transmembrane domain"/>
    <property type="match status" value="3"/>
</dbReference>